<proteinExistence type="predicted"/>
<dbReference type="EMBL" id="BMAW01089024">
    <property type="protein sequence ID" value="GFS37701.1"/>
    <property type="molecule type" value="Genomic_DNA"/>
</dbReference>
<evidence type="ECO:0000313" key="2">
    <source>
        <dbReference type="EMBL" id="GFT70154.1"/>
    </source>
</evidence>
<evidence type="ECO:0000313" key="4">
    <source>
        <dbReference type="Proteomes" id="UP000887013"/>
    </source>
</evidence>
<evidence type="ECO:0000313" key="3">
    <source>
        <dbReference type="EMBL" id="GFU32765.1"/>
    </source>
</evidence>
<dbReference type="EMBL" id="BMAW01033975">
    <property type="protein sequence ID" value="GFU32765.1"/>
    <property type="molecule type" value="Genomic_DNA"/>
</dbReference>
<name>A0A8X6UKZ8_NEPPI</name>
<dbReference type="AlphaFoldDB" id="A0A8X6UKZ8"/>
<feature type="non-terminal residue" evidence="3">
    <location>
        <position position="1"/>
    </location>
</feature>
<protein>
    <submittedName>
        <fullName evidence="3">Uncharacterized protein</fullName>
    </submittedName>
</protein>
<keyword evidence="4" id="KW-1185">Reference proteome</keyword>
<evidence type="ECO:0000313" key="1">
    <source>
        <dbReference type="EMBL" id="GFS37701.1"/>
    </source>
</evidence>
<dbReference type="Proteomes" id="UP000887013">
    <property type="component" value="Unassembled WGS sequence"/>
</dbReference>
<reference evidence="3" key="1">
    <citation type="submission" date="2020-08" db="EMBL/GenBank/DDBJ databases">
        <title>Multicomponent nature underlies the extraordinary mechanical properties of spider dragline silk.</title>
        <authorList>
            <person name="Kono N."/>
            <person name="Nakamura H."/>
            <person name="Mori M."/>
            <person name="Yoshida Y."/>
            <person name="Ohtoshi R."/>
            <person name="Malay A.D."/>
            <person name="Moran D.A.P."/>
            <person name="Tomita M."/>
            <person name="Numata K."/>
            <person name="Arakawa K."/>
        </authorList>
    </citation>
    <scope>NUCLEOTIDE SEQUENCE</scope>
</reference>
<sequence>CEVKQSRREEKLFTHANQYLFECCREKYYASKSCSSRKTKKNKRIFFYKFDRGYKSPKGINATPGVIFQNFLFYALTRSLNEVRSCFDEDAQHSGKFPE</sequence>
<comment type="caution">
    <text evidence="3">The sequence shown here is derived from an EMBL/GenBank/DDBJ whole genome shotgun (WGS) entry which is preliminary data.</text>
</comment>
<gene>
    <name evidence="1" type="ORF">NPIL_209321</name>
    <name evidence="2" type="ORF">NPIL_531031</name>
    <name evidence="3" type="ORF">NPIL_79781</name>
</gene>
<accession>A0A8X6UKZ8</accession>
<organism evidence="3 4">
    <name type="scientific">Nephila pilipes</name>
    <name type="common">Giant wood spider</name>
    <name type="synonym">Nephila maculata</name>
    <dbReference type="NCBI Taxonomy" id="299642"/>
    <lineage>
        <taxon>Eukaryota</taxon>
        <taxon>Metazoa</taxon>
        <taxon>Ecdysozoa</taxon>
        <taxon>Arthropoda</taxon>
        <taxon>Chelicerata</taxon>
        <taxon>Arachnida</taxon>
        <taxon>Araneae</taxon>
        <taxon>Araneomorphae</taxon>
        <taxon>Entelegynae</taxon>
        <taxon>Araneoidea</taxon>
        <taxon>Nephilidae</taxon>
        <taxon>Nephila</taxon>
    </lineage>
</organism>
<dbReference type="EMBL" id="BMAW01069696">
    <property type="protein sequence ID" value="GFT70154.1"/>
    <property type="molecule type" value="Genomic_DNA"/>
</dbReference>